<evidence type="ECO:0000313" key="9">
    <source>
        <dbReference type="EMBL" id="MCG4748598.1"/>
    </source>
</evidence>
<evidence type="ECO:0000313" key="10">
    <source>
        <dbReference type="EMBL" id="NSJ50837.1"/>
    </source>
</evidence>
<keyword evidence="6" id="KW-0862">Zinc</keyword>
<evidence type="ECO:0000256" key="5">
    <source>
        <dbReference type="ARBA" id="ARBA00022801"/>
    </source>
</evidence>
<dbReference type="GO" id="GO:0016787">
    <property type="term" value="F:hydrolase activity"/>
    <property type="evidence" value="ECO:0007669"/>
    <property type="project" value="UniProtKB-KW"/>
</dbReference>
<dbReference type="EMBL" id="JAAITT010000031">
    <property type="protein sequence ID" value="NSJ50837.1"/>
    <property type="molecule type" value="Genomic_DNA"/>
</dbReference>
<proteinExistence type="inferred from homology"/>
<dbReference type="PANTHER" id="PTHR43808">
    <property type="entry name" value="ACETYLORNITHINE DEACETYLASE"/>
    <property type="match status" value="1"/>
</dbReference>
<keyword evidence="5" id="KW-0378">Hydrolase</keyword>
<dbReference type="Proteomes" id="UP001299608">
    <property type="component" value="Unassembled WGS sequence"/>
</dbReference>
<feature type="domain" description="Peptidase M20 dimerisation" evidence="8">
    <location>
        <begin position="202"/>
        <end position="292"/>
    </location>
</feature>
<accession>A0AAX1SHM3</accession>
<dbReference type="InterPro" id="IPR036264">
    <property type="entry name" value="Bact_exopeptidase_dim_dom"/>
</dbReference>
<name>A0AAX1SHM3_9FIRM</name>
<comment type="similarity">
    <text evidence="3">Belongs to the peptidase M20A family.</text>
</comment>
<dbReference type="Pfam" id="PF07687">
    <property type="entry name" value="M20_dimer"/>
    <property type="match status" value="1"/>
</dbReference>
<keyword evidence="7" id="KW-0170">Cobalt</keyword>
<dbReference type="InterPro" id="IPR010182">
    <property type="entry name" value="ArgE/DapE"/>
</dbReference>
<comment type="cofactor">
    <cofactor evidence="2">
        <name>Zn(2+)</name>
        <dbReference type="ChEBI" id="CHEBI:29105"/>
    </cofactor>
</comment>
<evidence type="ECO:0000313" key="12">
    <source>
        <dbReference type="Proteomes" id="UP001299608"/>
    </source>
</evidence>
<reference evidence="10 11" key="1">
    <citation type="journal article" date="2020" name="Cell Host Microbe">
        <title>Functional and Genomic Variation between Human-Derived Isolates of Lachnospiraceae Reveals Inter- and Intra-Species Diversity.</title>
        <authorList>
            <person name="Sorbara M.T."/>
            <person name="Littmann E.R."/>
            <person name="Fontana E."/>
            <person name="Moody T.U."/>
            <person name="Kohout C.E."/>
            <person name="Gjonbalaj M."/>
            <person name="Eaton V."/>
            <person name="Seok R."/>
            <person name="Leiner I.M."/>
            <person name="Pamer E.G."/>
        </authorList>
    </citation>
    <scope>NUCLEOTIDE SEQUENCE [LARGE SCALE GENOMIC DNA]</scope>
    <source>
        <strain evidence="10 11">MSK.1.17</strain>
    </source>
</reference>
<sequence>MDDLKKMIYGKQDYYLDFLSKLVGFDTSVIRHGEDGQEGAAQMYMAGFLERLGCEVDIFEPDNERMKAYPGYNQGHSYAGRPVVVGTYRGTGGGKSLILNGHMDTMPSGDLDRWETDPWKMTERDGRLYGLGTDDMKGGLSALVLALELVLSMGIKPRGDILVQSVVDEEGGGNGTLACADRGYRADGAIIAEGSNLEVFAANRGAWLVQADVEGIPIHASLKGFGVNAIDKMTKVIDSLRELETKWMTTKRHPLLAPPTINIGCIEGGVAASTVAESCRLKFDVEYFPSETDAFGVRHTVDKDEVAREVEQHIGLMCQGDGWLKEHPVKLQWYQDCSPFETDTGHPLVQTLADISGEVTGKRVISGMTAGCDARHLTNILKIPTVVYGPGSCHFAHKVNEFLPKDQFLMAIETYAKMIMKWTC</sequence>
<evidence type="ECO:0000256" key="7">
    <source>
        <dbReference type="ARBA" id="ARBA00023285"/>
    </source>
</evidence>
<dbReference type="RefSeq" id="WP_117560572.1">
    <property type="nucleotide sequence ID" value="NZ_JAAITT010000031.1"/>
</dbReference>
<dbReference type="SUPFAM" id="SSF55031">
    <property type="entry name" value="Bacterial exopeptidase dimerisation domain"/>
    <property type="match status" value="1"/>
</dbReference>
<dbReference type="InterPro" id="IPR002933">
    <property type="entry name" value="Peptidase_M20"/>
</dbReference>
<keyword evidence="4" id="KW-0479">Metal-binding</keyword>
<evidence type="ECO:0000313" key="11">
    <source>
        <dbReference type="Proteomes" id="UP000669239"/>
    </source>
</evidence>
<organism evidence="9 12">
    <name type="scientific">Enterocloster aldenensis</name>
    <dbReference type="NCBI Taxonomy" id="358742"/>
    <lineage>
        <taxon>Bacteria</taxon>
        <taxon>Bacillati</taxon>
        <taxon>Bacillota</taxon>
        <taxon>Clostridia</taxon>
        <taxon>Lachnospirales</taxon>
        <taxon>Lachnospiraceae</taxon>
        <taxon>Enterocloster</taxon>
    </lineage>
</organism>
<dbReference type="Gene3D" id="3.40.630.10">
    <property type="entry name" value="Zn peptidases"/>
    <property type="match status" value="1"/>
</dbReference>
<dbReference type="Proteomes" id="UP000669239">
    <property type="component" value="Unassembled WGS sequence"/>
</dbReference>
<dbReference type="GO" id="GO:0046872">
    <property type="term" value="F:metal ion binding"/>
    <property type="evidence" value="ECO:0007669"/>
    <property type="project" value="UniProtKB-KW"/>
</dbReference>
<reference evidence="10" key="2">
    <citation type="submission" date="2020-02" db="EMBL/GenBank/DDBJ databases">
        <authorList>
            <person name="Littmann E."/>
            <person name="Sorbara M."/>
        </authorList>
    </citation>
    <scope>NUCLEOTIDE SEQUENCE</scope>
    <source>
        <strain evidence="10">MSK.1.17</strain>
    </source>
</reference>
<dbReference type="Gene3D" id="3.30.70.360">
    <property type="match status" value="1"/>
</dbReference>
<dbReference type="NCBIfam" id="TIGR01910">
    <property type="entry name" value="DapE-ArgE"/>
    <property type="match status" value="1"/>
</dbReference>
<evidence type="ECO:0000256" key="1">
    <source>
        <dbReference type="ARBA" id="ARBA00001941"/>
    </source>
</evidence>
<comment type="caution">
    <text evidence="9">The sequence shown here is derived from an EMBL/GenBank/DDBJ whole genome shotgun (WGS) entry which is preliminary data.</text>
</comment>
<dbReference type="InterPro" id="IPR011650">
    <property type="entry name" value="Peptidase_M20_dimer"/>
</dbReference>
<evidence type="ECO:0000256" key="4">
    <source>
        <dbReference type="ARBA" id="ARBA00022723"/>
    </source>
</evidence>
<dbReference type="SUPFAM" id="SSF53187">
    <property type="entry name" value="Zn-dependent exopeptidases"/>
    <property type="match status" value="1"/>
</dbReference>
<protein>
    <submittedName>
        <fullName evidence="9">ArgE/DapE family deacylase</fullName>
    </submittedName>
</protein>
<evidence type="ECO:0000256" key="3">
    <source>
        <dbReference type="ARBA" id="ARBA00006247"/>
    </source>
</evidence>
<evidence type="ECO:0000256" key="6">
    <source>
        <dbReference type="ARBA" id="ARBA00022833"/>
    </source>
</evidence>
<evidence type="ECO:0000256" key="2">
    <source>
        <dbReference type="ARBA" id="ARBA00001947"/>
    </source>
</evidence>
<dbReference type="AlphaFoldDB" id="A0AAX1SHM3"/>
<dbReference type="PANTHER" id="PTHR43808:SF25">
    <property type="entry name" value="PEPTIDASE M20 DIMERISATION DOMAIN-CONTAINING PROTEIN"/>
    <property type="match status" value="1"/>
</dbReference>
<keyword evidence="11" id="KW-1185">Reference proteome</keyword>
<dbReference type="EMBL" id="JAKNGE010000040">
    <property type="protein sequence ID" value="MCG4748598.1"/>
    <property type="molecule type" value="Genomic_DNA"/>
</dbReference>
<gene>
    <name evidence="10" type="ORF">G5B36_19305</name>
    <name evidence="9" type="ORF">L0N08_24600</name>
</gene>
<reference evidence="9" key="3">
    <citation type="submission" date="2022-01" db="EMBL/GenBank/DDBJ databases">
        <title>Collection of gut derived symbiotic bacterial strains cultured from healthy donors.</title>
        <authorList>
            <person name="Lin H."/>
            <person name="Kohout C."/>
            <person name="Waligurski E."/>
            <person name="Pamer E.G."/>
        </authorList>
    </citation>
    <scope>NUCLEOTIDE SEQUENCE</scope>
    <source>
        <strain evidence="9">DFI.6.55</strain>
    </source>
</reference>
<dbReference type="Pfam" id="PF01546">
    <property type="entry name" value="Peptidase_M20"/>
    <property type="match status" value="1"/>
</dbReference>
<dbReference type="InterPro" id="IPR050072">
    <property type="entry name" value="Peptidase_M20A"/>
</dbReference>
<evidence type="ECO:0000259" key="8">
    <source>
        <dbReference type="Pfam" id="PF07687"/>
    </source>
</evidence>
<comment type="cofactor">
    <cofactor evidence="1">
        <name>Co(2+)</name>
        <dbReference type="ChEBI" id="CHEBI:48828"/>
    </cofactor>
</comment>